<sequence>AGRLGASFELSVEPAVPVVEHGGSVRLKLKATCQDPKGSGNVETSFRKQLVTVGLGEIVVELLNVTAWNSSVLCFYSCSQERKVVTTKLTVYRVPEPAVLERIPQLAVGESHELVCRVAGVAPIRNLTVILRQGSEMLHTETFEQHSEDEPVAVRVTHRLTAQRRDDGQSVTCQALLDLAPYGPQFNTTSDPQALTVYEFPEDPELEPHIYLEIGETVNASCTIGRFFPVALFKLVLANQTLPLSISQDGHRATAEVSRSQPGNFGLVCTVKVGPVERRKEATVHVY</sequence>
<dbReference type="InterPro" id="IPR013783">
    <property type="entry name" value="Ig-like_fold"/>
</dbReference>
<keyword evidence="6" id="KW-0130">Cell adhesion</keyword>
<dbReference type="Gene3D" id="2.60.40.10">
    <property type="entry name" value="Immunoglobulins"/>
    <property type="match status" value="3"/>
</dbReference>
<dbReference type="Pfam" id="PF21146">
    <property type="entry name" value="ICAM1_3_5_D2"/>
    <property type="match status" value="1"/>
</dbReference>
<evidence type="ECO:0000313" key="16">
    <source>
        <dbReference type="Proteomes" id="UP000716595"/>
    </source>
</evidence>
<dbReference type="GO" id="GO:0005178">
    <property type="term" value="F:integrin binding"/>
    <property type="evidence" value="ECO:0007669"/>
    <property type="project" value="InterPro"/>
</dbReference>
<dbReference type="Proteomes" id="UP000716595">
    <property type="component" value="Unassembled WGS sequence"/>
</dbReference>
<dbReference type="InterPro" id="IPR013768">
    <property type="entry name" value="ICAM_N"/>
</dbReference>
<dbReference type="SUPFAM" id="SSF48726">
    <property type="entry name" value="Immunoglobulin"/>
    <property type="match status" value="3"/>
</dbReference>
<dbReference type="Pfam" id="PF08205">
    <property type="entry name" value="C2-set_2"/>
    <property type="match status" value="1"/>
</dbReference>
<feature type="domain" description="CD80-like immunoglobulin C2-set" evidence="13">
    <location>
        <begin position="105"/>
        <end position="175"/>
    </location>
</feature>
<dbReference type="Pfam" id="PF03921">
    <property type="entry name" value="ICAM_N"/>
    <property type="match status" value="1"/>
</dbReference>
<evidence type="ECO:0000256" key="6">
    <source>
        <dbReference type="ARBA" id="ARBA00022889"/>
    </source>
</evidence>
<organism evidence="15 16">
    <name type="scientific">Eudyptes chrysocome</name>
    <name type="common">Western rockhopper penguin</name>
    <name type="synonym">Aptenodytes chrysocome</name>
    <dbReference type="NCBI Taxonomy" id="79626"/>
    <lineage>
        <taxon>Eukaryota</taxon>
        <taxon>Metazoa</taxon>
        <taxon>Chordata</taxon>
        <taxon>Craniata</taxon>
        <taxon>Vertebrata</taxon>
        <taxon>Euteleostomi</taxon>
        <taxon>Archelosauria</taxon>
        <taxon>Archosauria</taxon>
        <taxon>Dinosauria</taxon>
        <taxon>Saurischia</taxon>
        <taxon>Theropoda</taxon>
        <taxon>Coelurosauria</taxon>
        <taxon>Aves</taxon>
        <taxon>Neognathae</taxon>
        <taxon>Neoaves</taxon>
        <taxon>Aequornithes</taxon>
        <taxon>Sphenisciformes</taxon>
        <taxon>Spheniscidae</taxon>
        <taxon>Eudyptes</taxon>
    </lineage>
</organism>
<evidence type="ECO:0000256" key="10">
    <source>
        <dbReference type="ARBA" id="ARBA00023180"/>
    </source>
</evidence>
<dbReference type="InterPro" id="IPR013162">
    <property type="entry name" value="CD80_C2-set"/>
</dbReference>
<dbReference type="InterPro" id="IPR036179">
    <property type="entry name" value="Ig-like_dom_sf"/>
</dbReference>
<evidence type="ECO:0000259" key="14">
    <source>
        <dbReference type="Pfam" id="PF21146"/>
    </source>
</evidence>
<name>A0A8J4KK22_EUDCH</name>
<keyword evidence="7" id="KW-1133">Transmembrane helix</keyword>
<comment type="similarity">
    <text evidence="2">Belongs to the immunoglobulin superfamily. ICAM family.</text>
</comment>
<keyword evidence="10" id="KW-0325">Glycoprotein</keyword>
<dbReference type="PANTHER" id="PTHR13771:SF9">
    <property type="entry name" value="INTERCELLULAR ADHESION MOLECULE 5"/>
    <property type="match status" value="1"/>
</dbReference>
<keyword evidence="8" id="KW-0472">Membrane</keyword>
<dbReference type="PRINTS" id="PR01472">
    <property type="entry name" value="ICAMVCAM1"/>
</dbReference>
<feature type="non-terminal residue" evidence="15">
    <location>
        <position position="287"/>
    </location>
</feature>
<dbReference type="InterPro" id="IPR003987">
    <property type="entry name" value="ICAM_VCAM_N"/>
</dbReference>
<evidence type="ECO:0000313" key="15">
    <source>
        <dbReference type="EMBL" id="KAF1643043.1"/>
    </source>
</evidence>
<evidence type="ECO:0000256" key="5">
    <source>
        <dbReference type="ARBA" id="ARBA00022737"/>
    </source>
</evidence>
<evidence type="ECO:0000256" key="7">
    <source>
        <dbReference type="ARBA" id="ARBA00022989"/>
    </source>
</evidence>
<keyword evidence="3" id="KW-0812">Transmembrane</keyword>
<keyword evidence="9" id="KW-1015">Disulfide bond</keyword>
<evidence type="ECO:0000259" key="13">
    <source>
        <dbReference type="Pfam" id="PF08205"/>
    </source>
</evidence>
<proteinExistence type="inferred from homology"/>
<reference evidence="15" key="1">
    <citation type="journal article" date="2019" name="Gigascience">
        <title>High-coverage genomes to elucidate the evolution of penguins.</title>
        <authorList>
            <person name="Pan H."/>
            <person name="Cole T.L."/>
            <person name="Bi X."/>
            <person name="Fang M."/>
            <person name="Zhou C."/>
            <person name="Yang Z."/>
            <person name="Ksepka D.T."/>
            <person name="Hart T."/>
            <person name="Bouzat J.L."/>
            <person name="Argilla L.S."/>
            <person name="Bertelsen M.F."/>
            <person name="Boersma P.D."/>
            <person name="Bost C.A."/>
            <person name="Cherel Y."/>
            <person name="Dann P."/>
            <person name="Fiddaman S.R."/>
            <person name="Howard P."/>
            <person name="Labuschagne K."/>
            <person name="Mattern T."/>
            <person name="Miller G."/>
            <person name="Parker P."/>
            <person name="Phillips R.A."/>
            <person name="Quillfeldt P."/>
            <person name="Ryan P.G."/>
            <person name="Taylor H."/>
            <person name="Thompson D.R."/>
            <person name="Young M.J."/>
            <person name="Ellegaard M.R."/>
            <person name="Gilbert M.T.P."/>
            <person name="Sinding M.S."/>
            <person name="Pacheco G."/>
            <person name="Shepherd L.D."/>
            <person name="Tennyson A.J.D."/>
            <person name="Grosser S."/>
            <person name="Kay E."/>
            <person name="Nupen L.J."/>
            <person name="Ellenberg U."/>
            <person name="Houston D.M."/>
            <person name="Reeve A.H."/>
            <person name="Johnson K."/>
            <person name="Masello J.F."/>
            <person name="Stracke T."/>
            <person name="McKinlay B."/>
            <person name="Borboroglu P.G."/>
            <person name="Zhang D.X."/>
            <person name="Zhang G."/>
        </authorList>
    </citation>
    <scope>NUCLEOTIDE SEQUENCE</scope>
    <source>
        <strain evidence="15">RH 110-1</strain>
    </source>
</reference>
<protein>
    <submittedName>
        <fullName evidence="15">Intercellular adhesion molecule 1</fullName>
    </submittedName>
</protein>
<evidence type="ECO:0000256" key="2">
    <source>
        <dbReference type="ARBA" id="ARBA00005925"/>
    </source>
</evidence>
<evidence type="ECO:0000256" key="3">
    <source>
        <dbReference type="ARBA" id="ARBA00022692"/>
    </source>
</evidence>
<evidence type="ECO:0000256" key="9">
    <source>
        <dbReference type="ARBA" id="ARBA00023157"/>
    </source>
</evidence>
<evidence type="ECO:0000259" key="12">
    <source>
        <dbReference type="Pfam" id="PF03921"/>
    </source>
</evidence>
<dbReference type="EMBL" id="VULL01002552">
    <property type="protein sequence ID" value="KAF1643043.1"/>
    <property type="molecule type" value="Genomic_DNA"/>
</dbReference>
<feature type="non-terminal residue" evidence="15">
    <location>
        <position position="1"/>
    </location>
</feature>
<feature type="domain" description="Intercellular adhesion molecule N-terminal" evidence="12">
    <location>
        <begin position="7"/>
        <end position="96"/>
    </location>
</feature>
<gene>
    <name evidence="15" type="primary">ICAM1</name>
    <name evidence="15" type="ORF">FQV12_0002854</name>
</gene>
<comment type="caution">
    <text evidence="15">The sequence shown here is derived from an EMBL/GenBank/DDBJ whole genome shotgun (WGS) entry which is preliminary data.</text>
</comment>
<keyword evidence="11" id="KW-0393">Immunoglobulin domain</keyword>
<dbReference type="AlphaFoldDB" id="A0A8J4KK22"/>
<evidence type="ECO:0000256" key="11">
    <source>
        <dbReference type="ARBA" id="ARBA00023319"/>
    </source>
</evidence>
<accession>A0A8J4KK22</accession>
<dbReference type="PANTHER" id="PTHR13771">
    <property type="entry name" value="INTERCELLULAR ADHESION MOLECULE"/>
    <property type="match status" value="1"/>
</dbReference>
<evidence type="ECO:0000256" key="4">
    <source>
        <dbReference type="ARBA" id="ARBA00022729"/>
    </source>
</evidence>
<dbReference type="InterPro" id="IPR048679">
    <property type="entry name" value="ICAM1_3_5_D2"/>
</dbReference>
<keyword evidence="4" id="KW-0732">Signal</keyword>
<evidence type="ECO:0000256" key="1">
    <source>
        <dbReference type="ARBA" id="ARBA00004479"/>
    </source>
</evidence>
<comment type="subcellular location">
    <subcellularLocation>
        <location evidence="1">Membrane</location>
        <topology evidence="1">Single-pass type I membrane protein</topology>
    </subcellularLocation>
</comment>
<keyword evidence="5" id="KW-0677">Repeat</keyword>
<dbReference type="GO" id="GO:0098609">
    <property type="term" value="P:cell-cell adhesion"/>
    <property type="evidence" value="ECO:0007669"/>
    <property type="project" value="InterPro"/>
</dbReference>
<dbReference type="GO" id="GO:0005886">
    <property type="term" value="C:plasma membrane"/>
    <property type="evidence" value="ECO:0007669"/>
    <property type="project" value="TreeGrafter"/>
</dbReference>
<keyword evidence="16" id="KW-1185">Reference proteome</keyword>
<feature type="domain" description="Intercellular adhesion molecule 1/3/5 D2" evidence="14">
    <location>
        <begin position="204"/>
        <end position="287"/>
    </location>
</feature>
<dbReference type="InterPro" id="IPR047012">
    <property type="entry name" value="ICAM_VCAM"/>
</dbReference>
<evidence type="ECO:0000256" key="8">
    <source>
        <dbReference type="ARBA" id="ARBA00023136"/>
    </source>
</evidence>